<keyword evidence="2" id="KW-0812">Transmembrane</keyword>
<protein>
    <submittedName>
        <fullName evidence="3">DUF4446 family protein</fullName>
    </submittedName>
</protein>
<dbReference type="InterPro" id="IPR027981">
    <property type="entry name" value="DUF4446"/>
</dbReference>
<accession>A0ABW1T547</accession>
<dbReference type="Proteomes" id="UP001596138">
    <property type="component" value="Unassembled WGS sequence"/>
</dbReference>
<keyword evidence="4" id="KW-1185">Reference proteome</keyword>
<dbReference type="Pfam" id="PF14584">
    <property type="entry name" value="DUF4446"/>
    <property type="match status" value="1"/>
</dbReference>
<keyword evidence="2" id="KW-1133">Transmembrane helix</keyword>
<feature type="coiled-coil region" evidence="1">
    <location>
        <begin position="56"/>
        <end position="83"/>
    </location>
</feature>
<dbReference type="EMBL" id="JBHSTI010000028">
    <property type="protein sequence ID" value="MFC6239419.1"/>
    <property type="molecule type" value="Genomic_DNA"/>
</dbReference>
<evidence type="ECO:0000313" key="3">
    <source>
        <dbReference type="EMBL" id="MFC6239419.1"/>
    </source>
</evidence>
<reference evidence="4" key="1">
    <citation type="journal article" date="2019" name="Int. J. Syst. Evol. Microbiol.">
        <title>The Global Catalogue of Microorganisms (GCM) 10K type strain sequencing project: providing services to taxonomists for standard genome sequencing and annotation.</title>
        <authorList>
            <consortium name="The Broad Institute Genomics Platform"/>
            <consortium name="The Broad Institute Genome Sequencing Center for Infectious Disease"/>
            <person name="Wu L."/>
            <person name="Ma J."/>
        </authorList>
    </citation>
    <scope>NUCLEOTIDE SEQUENCE [LARGE SCALE GENOMIC DNA]</scope>
    <source>
        <strain evidence="4">CGMCC 4.7317</strain>
    </source>
</reference>
<name>A0ABW1T547_9ACTN</name>
<gene>
    <name evidence="3" type="ORF">ACFQGU_16210</name>
</gene>
<comment type="caution">
    <text evidence="3">The sequence shown here is derived from an EMBL/GenBank/DDBJ whole genome shotgun (WGS) entry which is preliminary data.</text>
</comment>
<evidence type="ECO:0000256" key="2">
    <source>
        <dbReference type="SAM" id="Phobius"/>
    </source>
</evidence>
<feature type="transmembrane region" description="Helical" evidence="2">
    <location>
        <begin position="12"/>
        <end position="33"/>
    </location>
</feature>
<keyword evidence="1" id="KW-0175">Coiled coil</keyword>
<evidence type="ECO:0000313" key="4">
    <source>
        <dbReference type="Proteomes" id="UP001596138"/>
    </source>
</evidence>
<dbReference type="RefSeq" id="WP_386768704.1">
    <property type="nucleotide sequence ID" value="NZ_JBHSTI010000028.1"/>
</dbReference>
<evidence type="ECO:0000256" key="1">
    <source>
        <dbReference type="SAM" id="Coils"/>
    </source>
</evidence>
<keyword evidence="2" id="KW-0472">Membrane</keyword>
<organism evidence="3 4">
    <name type="scientific">Longivirga aurantiaca</name>
    <dbReference type="NCBI Taxonomy" id="1837743"/>
    <lineage>
        <taxon>Bacteria</taxon>
        <taxon>Bacillati</taxon>
        <taxon>Actinomycetota</taxon>
        <taxon>Actinomycetes</taxon>
        <taxon>Sporichthyales</taxon>
        <taxon>Sporichthyaceae</taxon>
        <taxon>Longivirga</taxon>
    </lineage>
</organism>
<sequence>MSLDPTARDILVIVSLVVGVLGFVVALVAFLWIRKARRDLALLAADGDNDSFIGAVARKTEEVQALRSEVDDLAALLAQTRTELSDAIRHVSVVRYDAFGDMGGRLSFSAAMLDDGGDGLVLTSIHGRSETRSYIKGVKSGQSEASLSPEELQAISFALRGRSA</sequence>
<proteinExistence type="predicted"/>